<evidence type="ECO:0000313" key="2">
    <source>
        <dbReference type="Proteomes" id="UP000464178"/>
    </source>
</evidence>
<keyword evidence="2" id="KW-1185">Reference proteome</keyword>
<dbReference type="AlphaFoldDB" id="A0A6P2DA54"/>
<organism evidence="1 2">
    <name type="scientific">Gemmata massiliana</name>
    <dbReference type="NCBI Taxonomy" id="1210884"/>
    <lineage>
        <taxon>Bacteria</taxon>
        <taxon>Pseudomonadati</taxon>
        <taxon>Planctomycetota</taxon>
        <taxon>Planctomycetia</taxon>
        <taxon>Gemmatales</taxon>
        <taxon>Gemmataceae</taxon>
        <taxon>Gemmata</taxon>
    </lineage>
</organism>
<evidence type="ECO:0000313" key="1">
    <source>
        <dbReference type="EMBL" id="VTR97813.1"/>
    </source>
</evidence>
<accession>A0A6P2DA54</accession>
<proteinExistence type="predicted"/>
<name>A0A6P2DA54_9BACT</name>
<dbReference type="RefSeq" id="WP_162671372.1">
    <property type="nucleotide sequence ID" value="NZ_LR593886.1"/>
</dbReference>
<dbReference type="KEGG" id="gms:SOIL9_05290"/>
<sequence length="298" mass="32377">MSTDPTQGLDPFLRRTSMEIAGDVGGAAIRVLIPLCYSVPEGIAHAASGDFPRDVGSFLGVARNRLAQETSALGNVLDKVTGWWIADHPPAFNPSATSVVEALLRSALYLLASLDAPGITDEVARAKCAERLRNEPVLEEIHLDAAIRCEVAVMSRRPPPGPELPALWSRVDPSPGQIDYKYLSGRARALVLNALPSGWKGLTEAERVSKVQEGWDVGSVPGRERCWTDEQEIIVQLLNGTAMKATQLAKELGVCKSQLFRSGYLPELQIAKRVVNDRKLGGYYRPDAPPKIKNPHLG</sequence>
<dbReference type="Proteomes" id="UP000464178">
    <property type="component" value="Chromosome"/>
</dbReference>
<protein>
    <submittedName>
        <fullName evidence="1">Uncharacterized protein</fullName>
    </submittedName>
</protein>
<gene>
    <name evidence="1" type="ORF">SOIL9_05290</name>
</gene>
<reference evidence="1 2" key="1">
    <citation type="submission" date="2019-05" db="EMBL/GenBank/DDBJ databases">
        <authorList>
            <consortium name="Science for Life Laboratories"/>
        </authorList>
    </citation>
    <scope>NUCLEOTIDE SEQUENCE [LARGE SCALE GENOMIC DNA]</scope>
    <source>
        <strain evidence="1">Soil9</strain>
    </source>
</reference>
<dbReference type="EMBL" id="LR593886">
    <property type="protein sequence ID" value="VTR97813.1"/>
    <property type="molecule type" value="Genomic_DNA"/>
</dbReference>